<dbReference type="OrthoDB" id="2112831at2"/>
<evidence type="ECO:0000313" key="1">
    <source>
        <dbReference type="EMBL" id="RNB92651.1"/>
    </source>
</evidence>
<protein>
    <submittedName>
        <fullName evidence="1">Uncharacterized protein</fullName>
    </submittedName>
</protein>
<dbReference type="AlphaFoldDB" id="A0A3M8DZH3"/>
<sequence length="190" mass="21519">MLPQLRMEQTYAQIGLETERGVQEIRQPRAELNMQQQPAELHIKQPLGVLKIDTSEARAQLDLKGILRRSREYASLGRQKALQAIAKISQEGDQMRHIEKKGNKIAQIAAQNDGVYDNTNVIQADWTTDGIEISYQKAEPEINWKVNGVKMNPEIHKPEINYTPGKVDVYVRQKNSLTIDVVGGIFDQGM</sequence>
<dbReference type="InterPro" id="IPR045527">
    <property type="entry name" value="DUF6470"/>
</dbReference>
<evidence type="ECO:0000313" key="2">
    <source>
        <dbReference type="Proteomes" id="UP000271031"/>
    </source>
</evidence>
<dbReference type="Proteomes" id="UP000271031">
    <property type="component" value="Unassembled WGS sequence"/>
</dbReference>
<name>A0A3M8DZH3_9BACL</name>
<gene>
    <name evidence="1" type="ORF">EDM56_00450</name>
</gene>
<proteinExistence type="predicted"/>
<keyword evidence="2" id="KW-1185">Reference proteome</keyword>
<accession>A0A3M8DZH3</accession>
<reference evidence="1 2" key="1">
    <citation type="submission" date="2018-10" db="EMBL/GenBank/DDBJ databases">
        <title>Phylogenomics of Brevibacillus.</title>
        <authorList>
            <person name="Dunlap C."/>
        </authorList>
    </citation>
    <scope>NUCLEOTIDE SEQUENCE [LARGE SCALE GENOMIC DNA]</scope>
    <source>
        <strain evidence="1 2">JCM 15716</strain>
    </source>
</reference>
<organism evidence="1 2">
    <name type="scientific">Brevibacillus fluminis</name>
    <dbReference type="NCBI Taxonomy" id="511487"/>
    <lineage>
        <taxon>Bacteria</taxon>
        <taxon>Bacillati</taxon>
        <taxon>Bacillota</taxon>
        <taxon>Bacilli</taxon>
        <taxon>Bacillales</taxon>
        <taxon>Paenibacillaceae</taxon>
        <taxon>Brevibacillus</taxon>
    </lineage>
</organism>
<comment type="caution">
    <text evidence="1">The sequence shown here is derived from an EMBL/GenBank/DDBJ whole genome shotgun (WGS) entry which is preliminary data.</text>
</comment>
<dbReference type="RefSeq" id="WP_122915908.1">
    <property type="nucleotide sequence ID" value="NZ_RHHQ01000002.1"/>
</dbReference>
<dbReference type="Pfam" id="PF20074">
    <property type="entry name" value="DUF6470"/>
    <property type="match status" value="1"/>
</dbReference>
<dbReference type="EMBL" id="RHHQ01000002">
    <property type="protein sequence ID" value="RNB92651.1"/>
    <property type="molecule type" value="Genomic_DNA"/>
</dbReference>